<evidence type="ECO:0000313" key="2">
    <source>
        <dbReference type="Proteomes" id="UP001652620"/>
    </source>
</evidence>
<reference evidence="3" key="1">
    <citation type="submission" date="2025-08" db="UniProtKB">
        <authorList>
            <consortium name="RefSeq"/>
        </authorList>
    </citation>
    <scope>IDENTIFICATION</scope>
    <source>
        <tissue evidence="3">Adult</tissue>
    </source>
</reference>
<accession>A0ABM3JMN2</accession>
<gene>
    <name evidence="3" type="primary">LOC109579391</name>
</gene>
<dbReference type="RefSeq" id="XP_049310490.1">
    <property type="nucleotide sequence ID" value="XM_049454533.1"/>
</dbReference>
<dbReference type="GeneID" id="109579391"/>
<dbReference type="Proteomes" id="UP001652620">
    <property type="component" value="Chromosome 4"/>
</dbReference>
<evidence type="ECO:0000256" key="1">
    <source>
        <dbReference type="SAM" id="MobiDB-lite"/>
    </source>
</evidence>
<organism evidence="2 3">
    <name type="scientific">Bactrocera dorsalis</name>
    <name type="common">Oriental fruit fly</name>
    <name type="synonym">Dacus dorsalis</name>
    <dbReference type="NCBI Taxonomy" id="27457"/>
    <lineage>
        <taxon>Eukaryota</taxon>
        <taxon>Metazoa</taxon>
        <taxon>Ecdysozoa</taxon>
        <taxon>Arthropoda</taxon>
        <taxon>Hexapoda</taxon>
        <taxon>Insecta</taxon>
        <taxon>Pterygota</taxon>
        <taxon>Neoptera</taxon>
        <taxon>Endopterygota</taxon>
        <taxon>Diptera</taxon>
        <taxon>Brachycera</taxon>
        <taxon>Muscomorpha</taxon>
        <taxon>Tephritoidea</taxon>
        <taxon>Tephritidae</taxon>
        <taxon>Bactrocera</taxon>
        <taxon>Bactrocera</taxon>
    </lineage>
</organism>
<protein>
    <submittedName>
        <fullName evidence="3">Uncharacterized protein LOC109579391 isoform X1</fullName>
    </submittedName>
</protein>
<evidence type="ECO:0000313" key="3">
    <source>
        <dbReference type="RefSeq" id="XP_049310490.1"/>
    </source>
</evidence>
<feature type="compositionally biased region" description="Basic residues" evidence="1">
    <location>
        <begin position="364"/>
        <end position="378"/>
    </location>
</feature>
<proteinExistence type="predicted"/>
<name>A0ABM3JMN2_BACDO</name>
<keyword evidence="2" id="KW-1185">Reference proteome</keyword>
<sequence>MMSESTCNVYGCKITGAQRSANISSRSIKCIGDTQSIGMCARRVKTRKQMWTKSEAKSDNTSANEQSEDVELTMKVLVVADIDNTTNVNKVANISSLPKCHISTTTTSPTNTRQLLRNLLSFTLITMLYLLLSLPAPSLIEAAPAPWSNACGYTLEFDSANKQHVNRTALRAKVLCELRGNLTKQIKALRPFMGPKNVSKVYSKHSYAFLKVAGRKNLTLSTWHKHLQVYALTVDRLLGNASNANKNTSTFNSNKIDNITSTNLQRLEHLNNSLRGILCDIQMAATSLKGRPINTTIDVVAANKRIQLSTDKRSRDEGVDPVDIDIVYDKLRKLLLNMRRHIGQKYKCRRNKKGRRKTTEASTNRRRLQAKRNHSKTP</sequence>
<feature type="region of interest" description="Disordered" evidence="1">
    <location>
        <begin position="349"/>
        <end position="378"/>
    </location>
</feature>